<dbReference type="PROSITE" id="PS50858">
    <property type="entry name" value="BSD"/>
    <property type="match status" value="1"/>
</dbReference>
<keyword evidence="4" id="KW-1185">Reference proteome</keyword>
<proteinExistence type="predicted"/>
<dbReference type="Gene3D" id="1.10.3970.10">
    <property type="entry name" value="BSD domain"/>
    <property type="match status" value="1"/>
</dbReference>
<dbReference type="PANTHER" id="PTHR16019:SF5">
    <property type="entry name" value="BSD DOMAIN-CONTAINING PROTEIN 1"/>
    <property type="match status" value="1"/>
</dbReference>
<evidence type="ECO:0000313" key="3">
    <source>
        <dbReference type="EMBL" id="KAG9245268.1"/>
    </source>
</evidence>
<feature type="region of interest" description="Disordered" evidence="1">
    <location>
        <begin position="302"/>
        <end position="371"/>
    </location>
</feature>
<feature type="compositionally biased region" description="Basic and acidic residues" evidence="1">
    <location>
        <begin position="320"/>
        <end position="330"/>
    </location>
</feature>
<accession>A0A9P7Z5I8</accession>
<dbReference type="InterPro" id="IPR035925">
    <property type="entry name" value="BSD_dom_sf"/>
</dbReference>
<gene>
    <name evidence="3" type="ORF">BJ878DRAFT_534020</name>
</gene>
<feature type="compositionally biased region" description="Acidic residues" evidence="1">
    <location>
        <begin position="305"/>
        <end position="319"/>
    </location>
</feature>
<organism evidence="3 4">
    <name type="scientific">Calycina marina</name>
    <dbReference type="NCBI Taxonomy" id="1763456"/>
    <lineage>
        <taxon>Eukaryota</taxon>
        <taxon>Fungi</taxon>
        <taxon>Dikarya</taxon>
        <taxon>Ascomycota</taxon>
        <taxon>Pezizomycotina</taxon>
        <taxon>Leotiomycetes</taxon>
        <taxon>Helotiales</taxon>
        <taxon>Pezizellaceae</taxon>
        <taxon>Calycina</taxon>
    </lineage>
</organism>
<dbReference type="SMART" id="SM00751">
    <property type="entry name" value="BSD"/>
    <property type="match status" value="1"/>
</dbReference>
<dbReference type="Proteomes" id="UP000887226">
    <property type="component" value="Unassembled WGS sequence"/>
</dbReference>
<feature type="region of interest" description="Disordered" evidence="1">
    <location>
        <begin position="394"/>
        <end position="421"/>
    </location>
</feature>
<dbReference type="PANTHER" id="PTHR16019">
    <property type="entry name" value="SYNAPSE-ASSOCIATED PROTEIN"/>
    <property type="match status" value="1"/>
</dbReference>
<protein>
    <submittedName>
        <fullName evidence="3">BSD domain protein</fullName>
    </submittedName>
</protein>
<reference evidence="3" key="1">
    <citation type="journal article" date="2021" name="IMA Fungus">
        <title>Genomic characterization of three marine fungi, including Emericellopsis atlantica sp. nov. with signatures of a generalist lifestyle and marine biomass degradation.</title>
        <authorList>
            <person name="Hagestad O.C."/>
            <person name="Hou L."/>
            <person name="Andersen J.H."/>
            <person name="Hansen E.H."/>
            <person name="Altermark B."/>
            <person name="Li C."/>
            <person name="Kuhnert E."/>
            <person name="Cox R.J."/>
            <person name="Crous P.W."/>
            <person name="Spatafora J.W."/>
            <person name="Lail K."/>
            <person name="Amirebrahimi M."/>
            <person name="Lipzen A."/>
            <person name="Pangilinan J."/>
            <person name="Andreopoulos W."/>
            <person name="Hayes R.D."/>
            <person name="Ng V."/>
            <person name="Grigoriev I.V."/>
            <person name="Jackson S.A."/>
            <person name="Sutton T.D.S."/>
            <person name="Dobson A.D.W."/>
            <person name="Rama T."/>
        </authorList>
    </citation>
    <scope>NUCLEOTIDE SEQUENCE</scope>
    <source>
        <strain evidence="3">TRa3180A</strain>
    </source>
</reference>
<evidence type="ECO:0000259" key="2">
    <source>
        <dbReference type="PROSITE" id="PS50858"/>
    </source>
</evidence>
<dbReference type="InterPro" id="IPR005607">
    <property type="entry name" value="BSD_dom"/>
</dbReference>
<dbReference type="EMBL" id="MU253856">
    <property type="protein sequence ID" value="KAG9245268.1"/>
    <property type="molecule type" value="Genomic_DNA"/>
</dbReference>
<feature type="compositionally biased region" description="Polar residues" evidence="1">
    <location>
        <begin position="336"/>
        <end position="351"/>
    </location>
</feature>
<feature type="compositionally biased region" description="Basic and acidic residues" evidence="1">
    <location>
        <begin position="404"/>
        <end position="413"/>
    </location>
</feature>
<sequence length="421" mass="46287">MDIAYDNIIKDALPQSPHETPESENKETAPAATTTLNSDFAEAYKAISSSPWGARLGDFFGSVVKQGESVYSEASKELKQVSSEAQLGLGDIKSAVLDRSRALSILQQDSTAVKKITEENAPAEKETSEEDALKESEGVLARLRLEASKRLKDIEKAEDAADEALLKFGTNIRNFLRDAVSIAAPTGDNKDTVLFESKDSQGKRVIHTTRFDAQLHVIHSSLDSFTKDPASKEYGVWVKSFDADSKTGDINKDLETFTELRTSMEKLVPDTVAYPDFWKRYYFLRHSIETAEARRRDLLKGATAETEEDVAWDEDSDDESPTKTKSKTEASRPASVESSTTLHPARTQATEALTAPRKSHDEKSEADSEKSLSHLISLPGYADVLKLGYDVVGATSGVPSRAPDSPKESPKGDDSEEEDWE</sequence>
<feature type="region of interest" description="Disordered" evidence="1">
    <location>
        <begin position="1"/>
        <end position="32"/>
    </location>
</feature>
<dbReference type="AlphaFoldDB" id="A0A9P7Z5I8"/>
<evidence type="ECO:0000256" key="1">
    <source>
        <dbReference type="SAM" id="MobiDB-lite"/>
    </source>
</evidence>
<dbReference type="GO" id="GO:0005737">
    <property type="term" value="C:cytoplasm"/>
    <property type="evidence" value="ECO:0007669"/>
    <property type="project" value="TreeGrafter"/>
</dbReference>
<name>A0A9P7Z5I8_9HELO</name>
<dbReference type="SUPFAM" id="SSF140383">
    <property type="entry name" value="BSD domain-like"/>
    <property type="match status" value="1"/>
</dbReference>
<dbReference type="Pfam" id="PF03909">
    <property type="entry name" value="BSD"/>
    <property type="match status" value="1"/>
</dbReference>
<comment type="caution">
    <text evidence="3">The sequence shown here is derived from an EMBL/GenBank/DDBJ whole genome shotgun (WGS) entry which is preliminary data.</text>
</comment>
<evidence type="ECO:0000313" key="4">
    <source>
        <dbReference type="Proteomes" id="UP000887226"/>
    </source>
</evidence>
<feature type="domain" description="BSD" evidence="2">
    <location>
        <begin position="237"/>
        <end position="289"/>
    </location>
</feature>
<dbReference type="OrthoDB" id="73788at2759"/>
<feature type="compositionally biased region" description="Basic and acidic residues" evidence="1">
    <location>
        <begin position="358"/>
        <end position="371"/>
    </location>
</feature>
<dbReference type="InterPro" id="IPR051494">
    <property type="entry name" value="BSD_domain-containing"/>
</dbReference>